<organism evidence="2 3">
    <name type="scientific">Gigaspora margarita</name>
    <dbReference type="NCBI Taxonomy" id="4874"/>
    <lineage>
        <taxon>Eukaryota</taxon>
        <taxon>Fungi</taxon>
        <taxon>Fungi incertae sedis</taxon>
        <taxon>Mucoromycota</taxon>
        <taxon>Glomeromycotina</taxon>
        <taxon>Glomeromycetes</taxon>
        <taxon>Diversisporales</taxon>
        <taxon>Gigasporaceae</taxon>
        <taxon>Gigaspora</taxon>
    </lineage>
</organism>
<dbReference type="Gene3D" id="3.90.1570.10">
    <property type="entry name" value="tt1808, chain A"/>
    <property type="match status" value="1"/>
</dbReference>
<name>A0A8H3X5U0_GIGMA</name>
<dbReference type="EMBL" id="WTPW01001949">
    <property type="protein sequence ID" value="KAF0405599.1"/>
    <property type="molecule type" value="Genomic_DNA"/>
</dbReference>
<protein>
    <submittedName>
        <fullName evidence="2">Zinc finger, c2h2 domain-containing protein</fullName>
    </submittedName>
</protein>
<dbReference type="CDD" id="cd06260">
    <property type="entry name" value="DUF820-like"/>
    <property type="match status" value="1"/>
</dbReference>
<sequence length="269" mass="31335">MIACFNCIGYYCVNRGILFLKYFGILNNINKHKIDLDNLDFNRSYTLKEFEYINEQLKTRMLIVDGEPVVFEISRQLGNWILSSRNGGGGTCSQGGFNFYVRGNRTIRAPDIAYTPKNIDRNLNPQQKWTFKGDPFTPIFAIEVGDIGNDINNSKFVYLDKKIKNEYLAEGTSVQLCWLIDPQNKRIYTYKRGHRRQEHGWKDVNGGNILPNFMLDIEMVNDVLSQTPSETSENENNLEINCPEGDETFTERLFFMRHYEKQHARKSRN</sequence>
<dbReference type="GO" id="GO:0006302">
    <property type="term" value="P:double-strand break repair"/>
    <property type="evidence" value="ECO:0007669"/>
    <property type="project" value="UniProtKB-ARBA"/>
</dbReference>
<evidence type="ECO:0000313" key="2">
    <source>
        <dbReference type="EMBL" id="KAF0405599.1"/>
    </source>
</evidence>
<accession>A0A8H3X5U0</accession>
<gene>
    <name evidence="2" type="ORF">F8M41_008927</name>
</gene>
<dbReference type="InterPro" id="IPR012296">
    <property type="entry name" value="Nuclease_put_TT1808"/>
</dbReference>
<evidence type="ECO:0000313" key="3">
    <source>
        <dbReference type="Proteomes" id="UP000439903"/>
    </source>
</evidence>
<dbReference type="AlphaFoldDB" id="A0A8H3X5U0"/>
<dbReference type="InterPro" id="IPR011335">
    <property type="entry name" value="Restrct_endonuc-II-like"/>
</dbReference>
<dbReference type="OrthoDB" id="88517at2759"/>
<proteinExistence type="predicted"/>
<comment type="caution">
    <text evidence="2">The sequence shown here is derived from an EMBL/GenBank/DDBJ whole genome shotgun (WGS) entry which is preliminary data.</text>
</comment>
<evidence type="ECO:0000259" key="1">
    <source>
        <dbReference type="Pfam" id="PF05685"/>
    </source>
</evidence>
<reference evidence="2 3" key="1">
    <citation type="journal article" date="2019" name="Environ. Microbiol.">
        <title>At the nexus of three kingdoms: the genome of the mycorrhizal fungus Gigaspora margarita provides insights into plant, endobacterial and fungal interactions.</title>
        <authorList>
            <person name="Venice F."/>
            <person name="Ghignone S."/>
            <person name="Salvioli di Fossalunga A."/>
            <person name="Amselem J."/>
            <person name="Novero M."/>
            <person name="Xianan X."/>
            <person name="Sedzielewska Toro K."/>
            <person name="Morin E."/>
            <person name="Lipzen A."/>
            <person name="Grigoriev I.V."/>
            <person name="Henrissat B."/>
            <person name="Martin F.M."/>
            <person name="Bonfante P."/>
        </authorList>
    </citation>
    <scope>NUCLEOTIDE SEQUENCE [LARGE SCALE GENOMIC DNA]</scope>
    <source>
        <strain evidence="2 3">BEG34</strain>
    </source>
</reference>
<dbReference type="SUPFAM" id="SSF52980">
    <property type="entry name" value="Restriction endonuclease-like"/>
    <property type="match status" value="1"/>
</dbReference>
<dbReference type="Pfam" id="PF05685">
    <property type="entry name" value="Uma2"/>
    <property type="match status" value="1"/>
</dbReference>
<feature type="domain" description="Putative restriction endonuclease" evidence="1">
    <location>
        <begin position="46"/>
        <end position="200"/>
    </location>
</feature>
<dbReference type="InterPro" id="IPR008538">
    <property type="entry name" value="Uma2"/>
</dbReference>
<dbReference type="Proteomes" id="UP000439903">
    <property type="component" value="Unassembled WGS sequence"/>
</dbReference>
<keyword evidence="3" id="KW-1185">Reference proteome</keyword>